<feature type="domain" description="Beta-lactamase-related" evidence="3">
    <location>
        <begin position="89"/>
        <end position="396"/>
    </location>
</feature>
<evidence type="ECO:0000259" key="4">
    <source>
        <dbReference type="Pfam" id="PF26335"/>
    </source>
</evidence>
<dbReference type="EMBL" id="NPIC01000009">
    <property type="protein sequence ID" value="RDL33128.1"/>
    <property type="molecule type" value="Genomic_DNA"/>
</dbReference>
<keyword evidence="6" id="KW-1185">Reference proteome</keyword>
<proteinExistence type="inferred from homology"/>
<feature type="domain" description="Beta-lactamase-like ARB-00930-like C-terminal" evidence="4">
    <location>
        <begin position="421"/>
        <end position="561"/>
    </location>
</feature>
<evidence type="ECO:0000259" key="3">
    <source>
        <dbReference type="Pfam" id="PF00144"/>
    </source>
</evidence>
<sequence>MFRNTKLQLLATGAVLIATVSAICPVEGPLLARPTNLSKSIPVSAATRNLTKVLQSALNGTINPGFNTANTSFSVGIVSLDSPSPIWEFHHRGTANVNGTSKVDADTQYLVGSISKMISNLMILRTGVDTEAKITEFVPELKGKSAIDWESITFEALGAHLSGIPPNSGFSEFYYLLPVLEQLGFPPLTKDDFPDCGVTALNTACSKEQLLQNVLNYEPIAPPFQRPVYSSFSLSLLAYALQNITGNNYTELLNEYVINPLGLVNTGASPGNTSRAAIPPIDSSWGGDYLDNTPGGGLFSSLSDLSIIAQRTLNKSILSTPAEVRKWLKPSSFTSSLNSLVGMPWEIFRSTNLTPSHPHTIDIYSKSGGAFGYTSQISLVDQYGIGIIVLTAGPADAQPILSDLLAAMILPAAEDEARTQSAKYTNHLTAIDKTNVTIEMDLELDSGPGLKLKNFTRNGTSLLDSLEKFWSIAMVQFGPLDPDIRVHPADISNPAMMPNPSNSSTEIEVIKEEWLITFSTQPNTAARIGSELPGQGAMKDWCTSWQLAGWINWGGEPIDRCSSPVFEGDVKAINELKLETGVIEEEF</sequence>
<comment type="similarity">
    <text evidence="1">Belongs to the beta-lactamase family.</text>
</comment>
<feature type="signal peptide" evidence="2">
    <location>
        <begin position="1"/>
        <end position="22"/>
    </location>
</feature>
<dbReference type="InterPro" id="IPR051478">
    <property type="entry name" value="Beta-lactamase-like_AB/R"/>
</dbReference>
<reference evidence="5 6" key="1">
    <citation type="journal article" date="2018" name="IMA Fungus">
        <title>IMA Genome-F 9: Draft genome sequence of Annulohypoxylon stygium, Aspergillus mulundensis, Berkeleyomyces basicola (syn. Thielaviopsis basicola), Ceratocystis smalleyi, two Cercospora beticola strains, Coleophoma cylindrospora, Fusarium fracticaudum, Phialophora cf. hyalina, and Morchella septimelata.</title>
        <authorList>
            <person name="Wingfield B.D."/>
            <person name="Bills G.F."/>
            <person name="Dong Y."/>
            <person name="Huang W."/>
            <person name="Nel W.J."/>
            <person name="Swalarsk-Parry B.S."/>
            <person name="Vaghefi N."/>
            <person name="Wilken P.M."/>
            <person name="An Z."/>
            <person name="de Beer Z.W."/>
            <person name="De Vos L."/>
            <person name="Chen L."/>
            <person name="Duong T.A."/>
            <person name="Gao Y."/>
            <person name="Hammerbacher A."/>
            <person name="Kikkert J.R."/>
            <person name="Li Y."/>
            <person name="Li H."/>
            <person name="Li K."/>
            <person name="Li Q."/>
            <person name="Liu X."/>
            <person name="Ma X."/>
            <person name="Naidoo K."/>
            <person name="Pethybridge S.J."/>
            <person name="Sun J."/>
            <person name="Steenkamp E.T."/>
            <person name="van der Nest M.A."/>
            <person name="van Wyk S."/>
            <person name="Wingfield M.J."/>
            <person name="Xiong C."/>
            <person name="Yue Q."/>
            <person name="Zhang X."/>
        </authorList>
    </citation>
    <scope>NUCLEOTIDE SEQUENCE [LARGE SCALE GENOMIC DNA]</scope>
    <source>
        <strain evidence="5 6">BP 5553</strain>
    </source>
</reference>
<dbReference type="PANTHER" id="PTHR22935:SF95">
    <property type="entry name" value="BETA-LACTAMASE-LIKE 1-RELATED"/>
    <property type="match status" value="1"/>
</dbReference>
<dbReference type="InterPro" id="IPR001466">
    <property type="entry name" value="Beta-lactam-related"/>
</dbReference>
<dbReference type="InterPro" id="IPR058664">
    <property type="entry name" value="ARB_00930-like_C"/>
</dbReference>
<protein>
    <submittedName>
        <fullName evidence="5">Uncharacterized protein</fullName>
    </submittedName>
</protein>
<dbReference type="Proteomes" id="UP000254866">
    <property type="component" value="Unassembled WGS sequence"/>
</dbReference>
<gene>
    <name evidence="5" type="ORF">BP5553_08567</name>
</gene>
<dbReference type="RefSeq" id="XP_031866621.1">
    <property type="nucleotide sequence ID" value="XM_032017190.1"/>
</dbReference>
<evidence type="ECO:0000256" key="1">
    <source>
        <dbReference type="ARBA" id="ARBA00038473"/>
    </source>
</evidence>
<dbReference type="Pfam" id="PF00144">
    <property type="entry name" value="Beta-lactamase"/>
    <property type="match status" value="1"/>
</dbReference>
<name>A0A370TEK4_9HELO</name>
<dbReference type="Pfam" id="PF26335">
    <property type="entry name" value="ARB_00930_C"/>
    <property type="match status" value="1"/>
</dbReference>
<accession>A0A370TEK4</accession>
<dbReference type="STRING" id="2656787.A0A370TEK4"/>
<dbReference type="InterPro" id="IPR012338">
    <property type="entry name" value="Beta-lactam/transpept-like"/>
</dbReference>
<organism evidence="5 6">
    <name type="scientific">Venustampulla echinocandica</name>
    <dbReference type="NCBI Taxonomy" id="2656787"/>
    <lineage>
        <taxon>Eukaryota</taxon>
        <taxon>Fungi</taxon>
        <taxon>Dikarya</taxon>
        <taxon>Ascomycota</taxon>
        <taxon>Pezizomycotina</taxon>
        <taxon>Leotiomycetes</taxon>
        <taxon>Helotiales</taxon>
        <taxon>Pleuroascaceae</taxon>
        <taxon>Venustampulla</taxon>
    </lineage>
</organism>
<dbReference type="OrthoDB" id="10250282at2759"/>
<dbReference type="Gene3D" id="3.40.710.10">
    <property type="entry name" value="DD-peptidase/beta-lactamase superfamily"/>
    <property type="match status" value="1"/>
</dbReference>
<evidence type="ECO:0000256" key="2">
    <source>
        <dbReference type="SAM" id="SignalP"/>
    </source>
</evidence>
<feature type="chain" id="PRO_5016976952" evidence="2">
    <location>
        <begin position="23"/>
        <end position="587"/>
    </location>
</feature>
<dbReference type="AlphaFoldDB" id="A0A370TEK4"/>
<dbReference type="PANTHER" id="PTHR22935">
    <property type="entry name" value="PENICILLIN-BINDING PROTEIN"/>
    <property type="match status" value="1"/>
</dbReference>
<dbReference type="GeneID" id="43601416"/>
<dbReference type="SUPFAM" id="SSF56601">
    <property type="entry name" value="beta-lactamase/transpeptidase-like"/>
    <property type="match status" value="1"/>
</dbReference>
<evidence type="ECO:0000313" key="5">
    <source>
        <dbReference type="EMBL" id="RDL33128.1"/>
    </source>
</evidence>
<evidence type="ECO:0000313" key="6">
    <source>
        <dbReference type="Proteomes" id="UP000254866"/>
    </source>
</evidence>
<keyword evidence="2" id="KW-0732">Signal</keyword>
<comment type="caution">
    <text evidence="5">The sequence shown here is derived from an EMBL/GenBank/DDBJ whole genome shotgun (WGS) entry which is preliminary data.</text>
</comment>